<keyword evidence="4 12" id="KW-0732">Signal</keyword>
<dbReference type="InterPro" id="IPR023415">
    <property type="entry name" value="LDLR_class-A_CS"/>
</dbReference>
<keyword evidence="6 11" id="KW-1133">Transmembrane helix</keyword>
<dbReference type="GO" id="GO:0016192">
    <property type="term" value="P:vesicle-mediated transport"/>
    <property type="evidence" value="ECO:0007669"/>
    <property type="project" value="UniProtKB-ARBA"/>
</dbReference>
<organism evidence="13 14">
    <name type="scientific">Pongo abelii</name>
    <name type="common">Sumatran orangutan</name>
    <name type="synonym">Pongo pygmaeus abelii</name>
    <dbReference type="NCBI Taxonomy" id="9601"/>
    <lineage>
        <taxon>Eukaryota</taxon>
        <taxon>Metazoa</taxon>
        <taxon>Chordata</taxon>
        <taxon>Craniata</taxon>
        <taxon>Vertebrata</taxon>
        <taxon>Euteleostomi</taxon>
        <taxon>Mammalia</taxon>
        <taxon>Eutheria</taxon>
        <taxon>Euarchontoglires</taxon>
        <taxon>Primates</taxon>
        <taxon>Haplorrhini</taxon>
        <taxon>Catarrhini</taxon>
        <taxon>Hominidae</taxon>
        <taxon>Pongo</taxon>
    </lineage>
</organism>
<keyword evidence="14" id="KW-1185">Reference proteome</keyword>
<keyword evidence="5" id="KW-0677">Repeat</keyword>
<name>A0A8I5URZ1_PONAB</name>
<evidence type="ECO:0000313" key="13">
    <source>
        <dbReference type="Ensembl" id="ENSPPYP00000042240.1"/>
    </source>
</evidence>
<keyword evidence="9" id="KW-0325">Glycoprotein</keyword>
<evidence type="ECO:0000256" key="9">
    <source>
        <dbReference type="ARBA" id="ARBA00023180"/>
    </source>
</evidence>
<dbReference type="GO" id="GO:0005886">
    <property type="term" value="C:plasma membrane"/>
    <property type="evidence" value="ECO:0007669"/>
    <property type="project" value="TreeGrafter"/>
</dbReference>
<dbReference type="PANTHER" id="PTHR24270">
    <property type="entry name" value="LOW-DENSITY LIPOPROTEIN RECEPTOR-RELATED"/>
    <property type="match status" value="1"/>
</dbReference>
<evidence type="ECO:0000256" key="2">
    <source>
        <dbReference type="ARBA" id="ARBA00004308"/>
    </source>
</evidence>
<evidence type="ECO:0000256" key="3">
    <source>
        <dbReference type="ARBA" id="ARBA00022692"/>
    </source>
</evidence>
<dbReference type="SMART" id="SM00192">
    <property type="entry name" value="LDLa"/>
    <property type="match status" value="2"/>
</dbReference>
<feature type="transmembrane region" description="Helical" evidence="11">
    <location>
        <begin position="266"/>
        <end position="287"/>
    </location>
</feature>
<feature type="signal peptide" evidence="12">
    <location>
        <begin position="1"/>
        <end position="25"/>
    </location>
</feature>
<dbReference type="FunFam" id="4.10.400.10:FF:000002">
    <property type="entry name" value="Low-density lipoprotein receptor-related protein 1"/>
    <property type="match status" value="2"/>
</dbReference>
<keyword evidence="7 11" id="KW-0472">Membrane</keyword>
<evidence type="ECO:0000256" key="6">
    <source>
        <dbReference type="ARBA" id="ARBA00022989"/>
    </source>
</evidence>
<comment type="caution">
    <text evidence="10">Lacks conserved residue(s) required for the propagation of feature annotation.</text>
</comment>
<dbReference type="Proteomes" id="UP000001595">
    <property type="component" value="Chromosome 19"/>
</dbReference>
<dbReference type="GO" id="GO:0012505">
    <property type="term" value="C:endomembrane system"/>
    <property type="evidence" value="ECO:0007669"/>
    <property type="project" value="UniProtKB-SubCell"/>
</dbReference>
<keyword evidence="3 11" id="KW-0812">Transmembrane</keyword>
<evidence type="ECO:0000256" key="12">
    <source>
        <dbReference type="SAM" id="SignalP"/>
    </source>
</evidence>
<evidence type="ECO:0000256" key="4">
    <source>
        <dbReference type="ARBA" id="ARBA00022729"/>
    </source>
</evidence>
<evidence type="ECO:0000256" key="10">
    <source>
        <dbReference type="PROSITE-ProRule" id="PRU00124"/>
    </source>
</evidence>
<dbReference type="InterPro" id="IPR036055">
    <property type="entry name" value="LDL_receptor-like_sf"/>
</dbReference>
<comment type="subcellular location">
    <subcellularLocation>
        <location evidence="2">Endomembrane system</location>
    </subcellularLocation>
    <subcellularLocation>
        <location evidence="1">Membrane</location>
        <topology evidence="1">Single-pass membrane protein</topology>
    </subcellularLocation>
</comment>
<dbReference type="CDD" id="cd00112">
    <property type="entry name" value="LDLa"/>
    <property type="match status" value="2"/>
</dbReference>
<reference evidence="13 14" key="1">
    <citation type="submission" date="2008-02" db="EMBL/GenBank/DDBJ databases">
        <title>A 6x draft sequence assembly of the Pongo pygmaeus abelii genome.</title>
        <authorList>
            <person name="Wilson R.K."/>
            <person name="Mardis E."/>
        </authorList>
    </citation>
    <scope>NUCLEOTIDE SEQUENCE [LARGE SCALE GENOMIC DNA]</scope>
</reference>
<dbReference type="InterPro" id="IPR002172">
    <property type="entry name" value="LDrepeatLR_classA_rpt"/>
</dbReference>
<dbReference type="PROSITE" id="PS01209">
    <property type="entry name" value="LDLRA_1"/>
    <property type="match status" value="2"/>
</dbReference>
<evidence type="ECO:0000256" key="11">
    <source>
        <dbReference type="SAM" id="Phobius"/>
    </source>
</evidence>
<dbReference type="Pfam" id="PF00057">
    <property type="entry name" value="Ldl_recept_a"/>
    <property type="match status" value="2"/>
</dbReference>
<evidence type="ECO:0000256" key="1">
    <source>
        <dbReference type="ARBA" id="ARBA00004167"/>
    </source>
</evidence>
<feature type="disulfide bond" evidence="10">
    <location>
        <begin position="147"/>
        <end position="162"/>
    </location>
</feature>
<feature type="disulfide bond" evidence="10">
    <location>
        <begin position="69"/>
        <end position="84"/>
    </location>
</feature>
<sequence>MARVGAWRTGALGLALLLLLGLGLGLEAAATPLSTPTSAQAAGPSSGSCPPTKFQCRTSGLCVPFTWRCDRDLDCSDGSDEEECRIEPCTQNGQCPPPPGLPCPCTGVSDCSGGTDKKPRNCSHLACPAGELRCTLSDDCIPLTWRCDGHPDCPDSSDELGCGTNEILLEGDATTMGPPVTLESVTSVGNATSPSAGDQSGSPAAYGVIAAAGKRDLPSHAGALTLRGFRGGRWEGMSCRTPIPMCMELGGCGGSCLPAPYSSVHLFPTAVLSASLVAATLLLLSWLRAQERLRPLGLLVAMKESLLLSERKTSLP</sequence>
<dbReference type="Ensembl" id="ENSPPYT00000038357.1">
    <property type="protein sequence ID" value="ENSPPYP00000042240.1"/>
    <property type="gene ID" value="ENSPPYG00000009500.3"/>
</dbReference>
<proteinExistence type="predicted"/>
<dbReference type="OMA" id="IKPCAQD"/>
<accession>A0A8I5URZ1</accession>
<evidence type="ECO:0000256" key="8">
    <source>
        <dbReference type="ARBA" id="ARBA00023157"/>
    </source>
</evidence>
<dbReference type="Gene3D" id="4.10.400.10">
    <property type="entry name" value="Low-density Lipoprotein Receptor"/>
    <property type="match status" value="2"/>
</dbReference>
<dbReference type="PROSITE" id="PS50068">
    <property type="entry name" value="LDLRA_2"/>
    <property type="match status" value="2"/>
</dbReference>
<reference evidence="13" key="3">
    <citation type="submission" date="2025-09" db="UniProtKB">
        <authorList>
            <consortium name="Ensembl"/>
        </authorList>
    </citation>
    <scope>IDENTIFICATION</scope>
</reference>
<dbReference type="PANTHER" id="PTHR24270:SF52">
    <property type="entry name" value="CD320 ANTIGEN"/>
    <property type="match status" value="1"/>
</dbReference>
<dbReference type="GeneTree" id="ENSGT00730000111436"/>
<dbReference type="AlphaFoldDB" id="A0A8I5URZ1"/>
<evidence type="ECO:0000313" key="14">
    <source>
        <dbReference type="Proteomes" id="UP000001595"/>
    </source>
</evidence>
<dbReference type="SUPFAM" id="SSF57424">
    <property type="entry name" value="LDL receptor-like module"/>
    <property type="match status" value="2"/>
</dbReference>
<evidence type="ECO:0000256" key="7">
    <source>
        <dbReference type="ARBA" id="ARBA00023136"/>
    </source>
</evidence>
<evidence type="ECO:0000256" key="5">
    <source>
        <dbReference type="ARBA" id="ARBA00022737"/>
    </source>
</evidence>
<keyword evidence="8 10" id="KW-1015">Disulfide bond</keyword>
<reference evidence="13" key="2">
    <citation type="submission" date="2025-08" db="UniProtKB">
        <authorList>
            <consortium name="Ensembl"/>
        </authorList>
    </citation>
    <scope>IDENTIFICATION</scope>
</reference>
<feature type="chain" id="PRO_5035320236" evidence="12">
    <location>
        <begin position="26"/>
        <end position="316"/>
    </location>
</feature>
<dbReference type="PRINTS" id="PR00261">
    <property type="entry name" value="LDLRECEPTOR"/>
</dbReference>
<dbReference type="InterPro" id="IPR050685">
    <property type="entry name" value="LDLR"/>
</dbReference>
<protein>
    <submittedName>
        <fullName evidence="13">CD320 molecule</fullName>
    </submittedName>
</protein>